<reference evidence="3" key="1">
    <citation type="submission" date="2020-11" db="EMBL/GenBank/DDBJ databases">
        <authorList>
            <person name="Tran Van P."/>
        </authorList>
    </citation>
    <scope>NUCLEOTIDE SEQUENCE</scope>
</reference>
<dbReference type="CDD" id="cd08721">
    <property type="entry name" value="RGS_AKAP2_2"/>
    <property type="match status" value="1"/>
</dbReference>
<dbReference type="GO" id="GO:0005739">
    <property type="term" value="C:mitochondrion"/>
    <property type="evidence" value="ECO:0007669"/>
    <property type="project" value="TreeGrafter"/>
</dbReference>
<dbReference type="InterPro" id="IPR044926">
    <property type="entry name" value="RGS_subdomain_2"/>
</dbReference>
<dbReference type="InterPro" id="IPR052246">
    <property type="entry name" value="Cell_Polariz_PKAAnc"/>
</dbReference>
<dbReference type="PROSITE" id="PS50132">
    <property type="entry name" value="RGS"/>
    <property type="match status" value="2"/>
</dbReference>
<dbReference type="AlphaFoldDB" id="A0A7R9D6D4"/>
<feature type="region of interest" description="Disordered" evidence="1">
    <location>
        <begin position="275"/>
        <end position="309"/>
    </location>
</feature>
<dbReference type="FunFam" id="1.10.167.10:FF:000005">
    <property type="entry name" value="Putative A-kinase anchor protein 10 mitochondrial"/>
    <property type="match status" value="1"/>
</dbReference>
<name>A0A7R9D6D4_TIMCR</name>
<evidence type="ECO:0000259" key="2">
    <source>
        <dbReference type="PROSITE" id="PS50132"/>
    </source>
</evidence>
<accession>A0A7R9D6D4</accession>
<evidence type="ECO:0000256" key="1">
    <source>
        <dbReference type="SAM" id="MobiDB-lite"/>
    </source>
</evidence>
<dbReference type="GO" id="GO:0051018">
    <property type="term" value="F:protein kinase A binding"/>
    <property type="evidence" value="ECO:0007669"/>
    <property type="project" value="InterPro"/>
</dbReference>
<dbReference type="InterPro" id="IPR016137">
    <property type="entry name" value="RGS"/>
</dbReference>
<dbReference type="SUPFAM" id="SSF48097">
    <property type="entry name" value="Regulator of G-protein signaling, RGS"/>
    <property type="match status" value="2"/>
</dbReference>
<organism evidence="3">
    <name type="scientific">Timema cristinae</name>
    <name type="common">Walking stick</name>
    <dbReference type="NCBI Taxonomy" id="61476"/>
    <lineage>
        <taxon>Eukaryota</taxon>
        <taxon>Metazoa</taxon>
        <taxon>Ecdysozoa</taxon>
        <taxon>Arthropoda</taxon>
        <taxon>Hexapoda</taxon>
        <taxon>Insecta</taxon>
        <taxon>Pterygota</taxon>
        <taxon>Neoptera</taxon>
        <taxon>Polyneoptera</taxon>
        <taxon>Phasmatodea</taxon>
        <taxon>Timematodea</taxon>
        <taxon>Timematoidea</taxon>
        <taxon>Timematidae</taxon>
        <taxon>Timema</taxon>
    </lineage>
</organism>
<feature type="region of interest" description="Disordered" evidence="1">
    <location>
        <begin position="35"/>
        <end position="72"/>
    </location>
</feature>
<dbReference type="InterPro" id="IPR037719">
    <property type="entry name" value="AKAP10_AKB_dom"/>
</dbReference>
<dbReference type="InterPro" id="IPR036305">
    <property type="entry name" value="RGS_sf"/>
</dbReference>
<dbReference type="Pfam" id="PF00615">
    <property type="entry name" value="RGS"/>
    <property type="match status" value="2"/>
</dbReference>
<evidence type="ECO:0000313" key="3">
    <source>
        <dbReference type="EMBL" id="CAD7408976.1"/>
    </source>
</evidence>
<dbReference type="SMART" id="SM00315">
    <property type="entry name" value="RGS"/>
    <property type="match status" value="2"/>
</dbReference>
<dbReference type="GO" id="GO:0008104">
    <property type="term" value="P:intracellular protein localization"/>
    <property type="evidence" value="ECO:0007669"/>
    <property type="project" value="TreeGrafter"/>
</dbReference>
<sequence length="782" mass="87024">MLQFWKKSVYPTEIRTSISPPSAVELNTTSALANYATGAGQKEKEGTNKSPGTSPAKSPKHGGTSLLSNGEAPSIPGDGFNPCLVGPLVGFNEEEAGDDDGDLPACSRLSKNLVEVLTDKGALSYYIQYLDACEAASLVRFWLDVESFRSAVLNTPTRVSLTYEQLEGTTPHCKSTKETADKLICPDTPLKPPIQQEESTLEPCNTCEPSQSTVPVCDHKADSGIRPAPQDLDSRSINLCKCGRYILNSDSDAVISISNCKHILNNISMEMGDQVVSDSASAGSRSEADISRDGPQDGRSSDTSPKSPCHCYDVAQSSVNDAIRIYRTYIGHGATHPIPLSEEVKTRVAATICVQDSQLDPECFTEAQNIIYQIMDKEYINDFLRSEFHCKHQIDVLTSSKVTLFDILYNDTALFYFMELEFWLAAVNFRQQLLNKVDNYDPMEAQNDAMILYDKFFSLQATSPLGFNDRVRIEMEHNICREEGPLPDCFQKPVKIVTKVLEKNFLQPFLTSQLYFRYLSELINTIQANPPLLTRHRRTGSECSSEFSISTQNTLLAMEDSAPPRKILRNVDHHELSIDLQQLYDPDSLWRRRHHNSHKHVELGGLSFGRINEMGRFETDFEPEPGKKGESKITKVMKKLVNMEEDKAKEEVAWQIAEQIVKDITSLTLGVVGARENISSQAFQDISKKAEDMFIIIIFFFFFFNNCLQSVTVPGLHVSLERVSSYPAENGVLSPVDLLASYYGVLSPVDSRASYDGVLSPVDSRASYDGVLSPVDSQASYD</sequence>
<gene>
    <name evidence="3" type="ORF">TCEB3V08_LOCUS9799</name>
</gene>
<dbReference type="PANTHER" id="PTHR13155:SF1">
    <property type="entry name" value="A-KINASE ANCHOR PROTEIN 10, MITOCHONDRIAL"/>
    <property type="match status" value="1"/>
</dbReference>
<dbReference type="Gene3D" id="1.10.167.10">
    <property type="entry name" value="Regulator of G-protein Signalling 4, domain 2"/>
    <property type="match status" value="3"/>
</dbReference>
<feature type="domain" description="RGS" evidence="2">
    <location>
        <begin position="325"/>
        <end position="389"/>
    </location>
</feature>
<dbReference type="GO" id="GO:0005886">
    <property type="term" value="C:plasma membrane"/>
    <property type="evidence" value="ECO:0007669"/>
    <property type="project" value="TreeGrafter"/>
</dbReference>
<proteinExistence type="predicted"/>
<feature type="domain" description="RGS" evidence="2">
    <location>
        <begin position="420"/>
        <end position="519"/>
    </location>
</feature>
<protein>
    <recommendedName>
        <fullName evidence="2">RGS domain-containing protein</fullName>
    </recommendedName>
</protein>
<feature type="compositionally biased region" description="Basic and acidic residues" evidence="1">
    <location>
        <begin position="286"/>
        <end position="300"/>
    </location>
</feature>
<dbReference type="CDD" id="cd12804">
    <property type="entry name" value="AKAP10_AKB"/>
    <property type="match status" value="1"/>
</dbReference>
<dbReference type="EMBL" id="OC320865">
    <property type="protein sequence ID" value="CAD7408976.1"/>
    <property type="molecule type" value="Genomic_DNA"/>
</dbReference>
<dbReference type="PANTHER" id="PTHR13155">
    <property type="entry name" value="A-KINASE ANCHOR PROTEINS"/>
    <property type="match status" value="1"/>
</dbReference>